<reference evidence="2 3" key="1">
    <citation type="journal article" date="2024" name="Commun. Biol.">
        <title>Comparative genomic analysis of thermophilic fungi reveals convergent evolutionary adaptations and gene losses.</title>
        <authorList>
            <person name="Steindorff A.S."/>
            <person name="Aguilar-Pontes M.V."/>
            <person name="Robinson A.J."/>
            <person name="Andreopoulos B."/>
            <person name="LaButti K."/>
            <person name="Kuo A."/>
            <person name="Mondo S."/>
            <person name="Riley R."/>
            <person name="Otillar R."/>
            <person name="Haridas S."/>
            <person name="Lipzen A."/>
            <person name="Grimwood J."/>
            <person name="Schmutz J."/>
            <person name="Clum A."/>
            <person name="Reid I.D."/>
            <person name="Moisan M.C."/>
            <person name="Butler G."/>
            <person name="Nguyen T.T.M."/>
            <person name="Dewar K."/>
            <person name="Conant G."/>
            <person name="Drula E."/>
            <person name="Henrissat B."/>
            <person name="Hansel C."/>
            <person name="Singer S."/>
            <person name="Hutchinson M.I."/>
            <person name="de Vries R.P."/>
            <person name="Natvig D.O."/>
            <person name="Powell A.J."/>
            <person name="Tsang A."/>
            <person name="Grigoriev I.V."/>
        </authorList>
    </citation>
    <scope>NUCLEOTIDE SEQUENCE [LARGE SCALE GENOMIC DNA]</scope>
    <source>
        <strain evidence="2 3">CBS 494.80</strain>
    </source>
</reference>
<comment type="caution">
    <text evidence="2">The sequence shown here is derived from an EMBL/GenBank/DDBJ whole genome shotgun (WGS) entry which is preliminary data.</text>
</comment>
<accession>A0ABR4BS24</accession>
<name>A0ABR4BS24_9HELO</name>
<feature type="compositionally biased region" description="Basic and acidic residues" evidence="1">
    <location>
        <begin position="53"/>
        <end position="62"/>
    </location>
</feature>
<feature type="region of interest" description="Disordered" evidence="1">
    <location>
        <begin position="25"/>
        <end position="77"/>
    </location>
</feature>
<feature type="compositionally biased region" description="Polar residues" evidence="1">
    <location>
        <begin position="30"/>
        <end position="40"/>
    </location>
</feature>
<proteinExistence type="predicted"/>
<dbReference type="Proteomes" id="UP001595075">
    <property type="component" value="Unassembled WGS sequence"/>
</dbReference>
<evidence type="ECO:0000313" key="3">
    <source>
        <dbReference type="Proteomes" id="UP001595075"/>
    </source>
</evidence>
<gene>
    <name evidence="2" type="ORF">VTL71DRAFT_9435</name>
</gene>
<protein>
    <submittedName>
        <fullName evidence="2">Uncharacterized protein</fullName>
    </submittedName>
</protein>
<evidence type="ECO:0000256" key="1">
    <source>
        <dbReference type="SAM" id="MobiDB-lite"/>
    </source>
</evidence>
<dbReference type="EMBL" id="JAZHXI010000022">
    <property type="protein sequence ID" value="KAL2060405.1"/>
    <property type="molecule type" value="Genomic_DNA"/>
</dbReference>
<keyword evidence="3" id="KW-1185">Reference proteome</keyword>
<evidence type="ECO:0000313" key="2">
    <source>
        <dbReference type="EMBL" id="KAL2060405.1"/>
    </source>
</evidence>
<organism evidence="2 3">
    <name type="scientific">Oculimacula yallundae</name>
    <dbReference type="NCBI Taxonomy" id="86028"/>
    <lineage>
        <taxon>Eukaryota</taxon>
        <taxon>Fungi</taxon>
        <taxon>Dikarya</taxon>
        <taxon>Ascomycota</taxon>
        <taxon>Pezizomycotina</taxon>
        <taxon>Leotiomycetes</taxon>
        <taxon>Helotiales</taxon>
        <taxon>Ploettnerulaceae</taxon>
        <taxon>Oculimacula</taxon>
    </lineage>
</organism>
<sequence>MSQRKKGIYLRVPDRKGIKVKVKEADKLSNESIETTSQDGNFDKTSVKNTRLSAEESSARSDSDEEEEDPERPPYIPGVLYFDSDPEEGLDAAFGKVARKEVSATRLEDTEEAVDMWRA</sequence>